<reference evidence="4 5" key="1">
    <citation type="submission" date="2019-06" db="EMBL/GenBank/DDBJ databases">
        <title>A chromosome-scale genome assembly of the European perch, Perca fluviatilis.</title>
        <authorList>
            <person name="Roques C."/>
            <person name="Zahm M."/>
            <person name="Cabau C."/>
            <person name="Klopp C."/>
            <person name="Bouchez O."/>
            <person name="Donnadieu C."/>
            <person name="Kuhl H."/>
            <person name="Gislard M."/>
            <person name="Guendouz S."/>
            <person name="Journot L."/>
            <person name="Haffray P."/>
            <person name="Bestin A."/>
            <person name="Morvezen R."/>
            <person name="Feron R."/>
            <person name="Wen M."/>
            <person name="Jouanno E."/>
            <person name="Herpin A."/>
            <person name="Schartl M."/>
            <person name="Postlethwait J."/>
            <person name="Schaerlinger B."/>
            <person name="Chardard D."/>
            <person name="Lecocq T."/>
            <person name="Poncet C."/>
            <person name="Jaffrelo L."/>
            <person name="Lampietro C."/>
            <person name="Guiguen Y."/>
        </authorList>
    </citation>
    <scope>NUCLEOTIDE SEQUENCE [LARGE SCALE GENOMIC DNA]</scope>
    <source>
        <tissue evidence="4">Blood</tissue>
    </source>
</reference>
<dbReference type="OrthoDB" id="9895378at2759"/>
<evidence type="ECO:0000256" key="3">
    <source>
        <dbReference type="SAM" id="Phobius"/>
    </source>
</evidence>
<dbReference type="PANTHER" id="PTHR15026">
    <property type="entry name" value="CALCIUM-SIGNAL MODULATING CYCLOPHILIN LIGAND CAML"/>
    <property type="match status" value="1"/>
</dbReference>
<feature type="transmembrane region" description="Helical" evidence="3">
    <location>
        <begin position="234"/>
        <end position="254"/>
    </location>
</feature>
<evidence type="ECO:0000256" key="2">
    <source>
        <dbReference type="SAM" id="MobiDB-lite"/>
    </source>
</evidence>
<evidence type="ECO:0000313" key="5">
    <source>
        <dbReference type="Proteomes" id="UP000465112"/>
    </source>
</evidence>
<dbReference type="InterPro" id="IPR016719">
    <property type="entry name" value="CAMLG"/>
</dbReference>
<gene>
    <name evidence="4" type="ORF">PFLUV_G00189190</name>
</gene>
<feature type="transmembrane region" description="Helical" evidence="3">
    <location>
        <begin position="266"/>
        <end position="287"/>
    </location>
</feature>
<dbReference type="PIRSF" id="PIRSF018259">
    <property type="entry name" value="CAML"/>
    <property type="match status" value="1"/>
</dbReference>
<comment type="caution">
    <text evidence="4">The sequence shown here is derived from an EMBL/GenBank/DDBJ whole genome shotgun (WGS) entry which is preliminary data.</text>
</comment>
<name>A0A6A5EHF1_PERFL</name>
<feature type="transmembrane region" description="Helical" evidence="3">
    <location>
        <begin position="193"/>
        <end position="214"/>
    </location>
</feature>
<evidence type="ECO:0000313" key="4">
    <source>
        <dbReference type="EMBL" id="KAF1378308.1"/>
    </source>
</evidence>
<keyword evidence="1 3" id="KW-0472">Membrane</keyword>
<sequence>MEAGDVNAGEKAACLSAAQRRAEIRRRKLLMNSEDRMNRIVGYTKNESEINAGTLLRPTEPRFHLDLDRTEPWSSASSSPRPSPFLPEASGLVSRSHGATPERRGSPLPDSSELPGGFLEDDIGGIQQRPRGERASDDLSGSPRPGLQKYLSRFDDAMKLRGQLANEKPAQDGGGSDSEEFDPFRIFRLIGSILLAVFVRVFVCTFLSIFAPFLTLELAYMGLSKYFPKVEKKAQTTVLTAALLLSGIPAEVINRSMDTYRRMSDVFADLCVYFFTFILSHEFLLLIGSETP</sequence>
<keyword evidence="3" id="KW-0812">Transmembrane</keyword>
<proteinExistence type="predicted"/>
<dbReference type="EMBL" id="VHII01000016">
    <property type="protein sequence ID" value="KAF1378308.1"/>
    <property type="molecule type" value="Genomic_DNA"/>
</dbReference>
<protein>
    <recommendedName>
        <fullName evidence="1">Guided entry of tail-anchored proteins factor</fullName>
    </recommendedName>
    <alternativeName>
        <fullName evidence="1">Calcium signal-modulating cyclophilin ligand</fullName>
    </alternativeName>
</protein>
<dbReference type="Proteomes" id="UP000465112">
    <property type="component" value="Chromosome 16"/>
</dbReference>
<keyword evidence="3" id="KW-1133">Transmembrane helix</keyword>
<feature type="region of interest" description="Disordered" evidence="2">
    <location>
        <begin position="69"/>
        <end position="146"/>
    </location>
</feature>
<dbReference type="AlphaFoldDB" id="A0A6A5EHF1"/>
<evidence type="ECO:0000256" key="1">
    <source>
        <dbReference type="PIRNR" id="PIRNR018259"/>
    </source>
</evidence>
<dbReference type="GO" id="GO:0071816">
    <property type="term" value="P:tail-anchored membrane protein insertion into ER membrane"/>
    <property type="evidence" value="ECO:0007669"/>
    <property type="project" value="TreeGrafter"/>
</dbReference>
<keyword evidence="5" id="KW-1185">Reference proteome</keyword>
<dbReference type="Pfam" id="PF14963">
    <property type="entry name" value="Get2_like"/>
    <property type="match status" value="1"/>
</dbReference>
<comment type="function">
    <text evidence="1">Required for the post-translational delivery of tail-anchored (TA) proteins to the endoplasmic reticulum. Together with GET1/WRB, acts as a membrane receptor for soluble GET3/TRC40, which recognizes and selectively binds the transmembrane domain of TA proteins in the cytosol. Required for the stability of GET1. Stimulates calcium signaling in T cells through its involvement in elevation of intracellular calcium. Essential for the survival of peripheral follicular B cells.</text>
</comment>
<dbReference type="GO" id="GO:0005789">
    <property type="term" value="C:endoplasmic reticulum membrane"/>
    <property type="evidence" value="ECO:0007669"/>
    <property type="project" value="UniProtKB-SubCell"/>
</dbReference>
<comment type="subcellular location">
    <subcellularLocation>
        <location evidence="1">Endoplasmic reticulum membrane</location>
    </subcellularLocation>
</comment>
<dbReference type="GO" id="GO:0043529">
    <property type="term" value="C:GET complex"/>
    <property type="evidence" value="ECO:0007669"/>
    <property type="project" value="TreeGrafter"/>
</dbReference>
<organism evidence="4 5">
    <name type="scientific">Perca fluviatilis</name>
    <name type="common">European perch</name>
    <dbReference type="NCBI Taxonomy" id="8168"/>
    <lineage>
        <taxon>Eukaryota</taxon>
        <taxon>Metazoa</taxon>
        <taxon>Chordata</taxon>
        <taxon>Craniata</taxon>
        <taxon>Vertebrata</taxon>
        <taxon>Euteleostomi</taxon>
        <taxon>Actinopterygii</taxon>
        <taxon>Neopterygii</taxon>
        <taxon>Teleostei</taxon>
        <taxon>Neoteleostei</taxon>
        <taxon>Acanthomorphata</taxon>
        <taxon>Eupercaria</taxon>
        <taxon>Perciformes</taxon>
        <taxon>Percoidei</taxon>
        <taxon>Percidae</taxon>
        <taxon>Percinae</taxon>
        <taxon>Perca</taxon>
    </lineage>
</organism>
<accession>A0A6A5EHF1</accession>
<dbReference type="PANTHER" id="PTHR15026:SF0">
    <property type="entry name" value="GUIDED ENTRY OF TAIL-ANCHORED PROTEINS FACTOR CAMLG"/>
    <property type="match status" value="1"/>
</dbReference>